<dbReference type="FunCoup" id="A0A7M7K5R9">
    <property type="interactions" value="675"/>
</dbReference>
<sequence length="1140" mass="126936">MTWFNQFNQITSHVQNFARDVFDQDGNYNSGQSSNQEGNSASAAETIESLRQEKTRLEDSLLQLDQQYQEEMSKVILIKDELQNKLKRAEGELEQYRKGVTPMAPAAVHEVSLDDWGDDWGDGGTPPVVFSARSSGDPSPLTAVGSSAAKLDETAHELLELRSSLEEAQRQLEAGQGIKLEFEKLKHENNTLKNRLEALEQENENLEAELEGIRSEEAVTSGGSVSSAKKYETFCKEVVSVLLGDAELSDEKLSEARVGLSDLSDKVQRFEHSTNTVVKNLELIADQKKTILTEKIALEDELRSLRNVNEELKTIQGQLKKATTDREAIAAKLEKAKTSEAMLIQQIAELNARERVADVSNHMEVQTEAEKRITLMKQQLECEQAAVQELQAELEKVRASAANSVEAIEHELTANKEALVELKQSLAESLSQLEVAAAREASLTQELQNIQVLLADLQKESISGHDEAAVLLKTTRQQESKILQLTGELQLLRVDESKHIQRAEELEKQVEALSQATLASVNSQEMDEEMANLRQRLETSEQELELLRHSRDSVVSELEAAKHELDMCQQKLVQIQMESGQGHSSTTEQITTYSKQLEAAESERQESANKLANAQRELEALQVVRQALEKGMQQLSTEKEQMIAVVSDKARENNDLKGRLDGLMSALANEKQLTIQLQQQLQQTQGEVQRLQQAPAEPQAATPLLTDKIAALEGEQQTLTRTIQHKGQENAELKQRIQKLLDNESRLNVDVQRLRAHLASEDERHTKEILAHEHRIASLQQKLSEFEANARYTDSSVQAVTAAASERVEILEAELETVSCQRDEALEELSQMEDRLQQSQTSLASLQVVLEQMQREADNQIRTAKKQYEAEQKRKNERILELEAAVAAKEETLSNVSETVQATQRLSEQLEQKNSDLSRLQQKLAESDDQLQAALSKCRKAEGAEGQVEKQLIKNMLLGYFTAPADKKNDVLRCITGYLEFSEGEARKTGLGSGQRGFLGIFGGGQQSTSSGNDPNDSFTNQFIAFLEKESMPNAPLKLPTELNATSHQDSRLRKVISSSLPPDQQLPRQMASSPYRHPPTDNPLFSHLPQQQSTVSSTGDTTSMVTWAPSLAGSSRESTASEPEMLRELLGQAPSSSLS</sequence>
<feature type="coiled-coil region" evidence="4">
    <location>
        <begin position="295"/>
        <end position="460"/>
    </location>
</feature>
<dbReference type="OMA" id="DIMELEC"/>
<comment type="subcellular location">
    <subcellularLocation>
        <location evidence="1">Golgi apparatus</location>
    </subcellularLocation>
</comment>
<keyword evidence="8" id="KW-1185">Reference proteome</keyword>
<dbReference type="GO" id="GO:0007030">
    <property type="term" value="P:Golgi organization"/>
    <property type="evidence" value="ECO:0007669"/>
    <property type="project" value="TreeGrafter"/>
</dbReference>
<dbReference type="RefSeq" id="XP_022660782.1">
    <property type="nucleotide sequence ID" value="XM_022805047.1"/>
</dbReference>
<evidence type="ECO:0000256" key="1">
    <source>
        <dbReference type="ARBA" id="ARBA00004555"/>
    </source>
</evidence>
<dbReference type="AlphaFoldDB" id="A0A7M7K5R9"/>
<feature type="compositionally biased region" description="Low complexity" evidence="5">
    <location>
        <begin position="29"/>
        <end position="44"/>
    </location>
</feature>
<evidence type="ECO:0000256" key="3">
    <source>
        <dbReference type="ARBA" id="ARBA00023054"/>
    </source>
</evidence>
<dbReference type="OrthoDB" id="425925at2759"/>
<dbReference type="EnsemblMetazoa" id="XM_022805049">
    <property type="protein sequence ID" value="XP_022660784"/>
    <property type="gene ID" value="LOC111250196"/>
</dbReference>
<proteinExistence type="predicted"/>
<dbReference type="EnsemblMetazoa" id="XM_022805047">
    <property type="protein sequence ID" value="XP_022660782"/>
    <property type="gene ID" value="LOC111250196"/>
</dbReference>
<evidence type="ECO:0000256" key="5">
    <source>
        <dbReference type="SAM" id="MobiDB-lite"/>
    </source>
</evidence>
<dbReference type="GeneID" id="111250196"/>
<dbReference type="KEGG" id="vde:111250196"/>
<dbReference type="GO" id="GO:0005794">
    <property type="term" value="C:Golgi apparatus"/>
    <property type="evidence" value="ECO:0007669"/>
    <property type="project" value="UniProtKB-SubCell"/>
</dbReference>
<evidence type="ECO:0000259" key="6">
    <source>
        <dbReference type="PROSITE" id="PS50913"/>
    </source>
</evidence>
<evidence type="ECO:0000256" key="2">
    <source>
        <dbReference type="ARBA" id="ARBA00023034"/>
    </source>
</evidence>
<dbReference type="EnsemblMetazoa" id="XM_022805048">
    <property type="protein sequence ID" value="XP_022660783"/>
    <property type="gene ID" value="LOC111250196"/>
</dbReference>
<evidence type="ECO:0000313" key="7">
    <source>
        <dbReference type="EnsemblMetazoa" id="XP_022660783"/>
    </source>
</evidence>
<feature type="region of interest" description="Disordered" evidence="5">
    <location>
        <begin position="1058"/>
        <end position="1140"/>
    </location>
</feature>
<keyword evidence="3 4" id="KW-0175">Coiled coil</keyword>
<accession>A0A7M7K5R9</accession>
<feature type="compositionally biased region" description="Polar residues" evidence="5">
    <location>
        <begin position="1089"/>
        <end position="1106"/>
    </location>
</feature>
<dbReference type="InParanoid" id="A0A7M7K5R9"/>
<dbReference type="RefSeq" id="XP_022660784.1">
    <property type="nucleotide sequence ID" value="XM_022805049.1"/>
</dbReference>
<evidence type="ECO:0000313" key="8">
    <source>
        <dbReference type="Proteomes" id="UP000594260"/>
    </source>
</evidence>
<feature type="coiled-coil region" evidence="4">
    <location>
        <begin position="148"/>
        <end position="216"/>
    </location>
</feature>
<dbReference type="InterPro" id="IPR000237">
    <property type="entry name" value="GRIP_dom"/>
</dbReference>
<feature type="compositionally biased region" description="Polar residues" evidence="5">
    <location>
        <begin position="1058"/>
        <end position="1073"/>
    </location>
</feature>
<feature type="compositionally biased region" description="Polar residues" evidence="5">
    <location>
        <begin position="578"/>
        <end position="595"/>
    </location>
</feature>
<name>A0A7M7K5R9_VARDE</name>
<dbReference type="PANTHER" id="PTHR18921">
    <property type="entry name" value="MYOSIN HEAVY CHAIN - RELATED"/>
    <property type="match status" value="1"/>
</dbReference>
<feature type="region of interest" description="Disordered" evidence="5">
    <location>
        <begin position="578"/>
        <end position="610"/>
    </location>
</feature>
<dbReference type="GO" id="GO:0006888">
    <property type="term" value="P:endoplasmic reticulum to Golgi vesicle-mediated transport"/>
    <property type="evidence" value="ECO:0007669"/>
    <property type="project" value="TreeGrafter"/>
</dbReference>
<dbReference type="Proteomes" id="UP000594260">
    <property type="component" value="Unplaced"/>
</dbReference>
<organism evidence="7 8">
    <name type="scientific">Varroa destructor</name>
    <name type="common">Honeybee mite</name>
    <dbReference type="NCBI Taxonomy" id="109461"/>
    <lineage>
        <taxon>Eukaryota</taxon>
        <taxon>Metazoa</taxon>
        <taxon>Ecdysozoa</taxon>
        <taxon>Arthropoda</taxon>
        <taxon>Chelicerata</taxon>
        <taxon>Arachnida</taxon>
        <taxon>Acari</taxon>
        <taxon>Parasitiformes</taxon>
        <taxon>Mesostigmata</taxon>
        <taxon>Gamasina</taxon>
        <taxon>Dermanyssoidea</taxon>
        <taxon>Varroidae</taxon>
        <taxon>Varroa</taxon>
    </lineage>
</organism>
<feature type="region of interest" description="Disordered" evidence="5">
    <location>
        <begin position="23"/>
        <end position="44"/>
    </location>
</feature>
<feature type="coiled-coil region" evidence="4">
    <location>
        <begin position="723"/>
        <end position="937"/>
    </location>
</feature>
<feature type="coiled-coil region" evidence="4">
    <location>
        <begin position="667"/>
        <end position="694"/>
    </location>
</feature>
<feature type="domain" description="GRIP" evidence="6">
    <location>
        <begin position="943"/>
        <end position="992"/>
    </location>
</feature>
<dbReference type="PANTHER" id="PTHR18921:SF2">
    <property type="entry name" value="THYROID RECEPTOR-INTERACTING PROTEIN 11"/>
    <property type="match status" value="1"/>
</dbReference>
<evidence type="ECO:0000256" key="4">
    <source>
        <dbReference type="SAM" id="Coils"/>
    </source>
</evidence>
<dbReference type="GO" id="GO:0031267">
    <property type="term" value="F:small GTPase binding"/>
    <property type="evidence" value="ECO:0007669"/>
    <property type="project" value="TreeGrafter"/>
</dbReference>
<feature type="compositionally biased region" description="Polar residues" evidence="5">
    <location>
        <begin position="1113"/>
        <end position="1122"/>
    </location>
</feature>
<keyword evidence="2" id="KW-0333">Golgi apparatus</keyword>
<reference evidence="7" key="1">
    <citation type="submission" date="2021-01" db="UniProtKB">
        <authorList>
            <consortium name="EnsemblMetazoa"/>
        </authorList>
    </citation>
    <scope>IDENTIFICATION</scope>
</reference>
<protein>
    <recommendedName>
        <fullName evidence="6">GRIP domain-containing protein</fullName>
    </recommendedName>
</protein>
<dbReference type="RefSeq" id="XP_022660783.1">
    <property type="nucleotide sequence ID" value="XM_022805048.1"/>
</dbReference>
<dbReference type="PROSITE" id="PS50913">
    <property type="entry name" value="GRIP"/>
    <property type="match status" value="1"/>
</dbReference>